<accession>A0A8S1EMX2</accession>
<dbReference type="InterPro" id="IPR003100">
    <property type="entry name" value="PAZ_dom"/>
</dbReference>
<dbReference type="GO" id="GO:0003723">
    <property type="term" value="F:RNA binding"/>
    <property type="evidence" value="ECO:0007669"/>
    <property type="project" value="InterPro"/>
</dbReference>
<dbReference type="Gene3D" id="3.40.50.2300">
    <property type="match status" value="1"/>
</dbReference>
<feature type="compositionally biased region" description="Low complexity" evidence="1">
    <location>
        <begin position="7"/>
        <end position="18"/>
    </location>
</feature>
<dbReference type="SUPFAM" id="SSF101690">
    <property type="entry name" value="PAZ domain"/>
    <property type="match status" value="1"/>
</dbReference>
<dbReference type="Pfam" id="PF02171">
    <property type="entry name" value="Piwi"/>
    <property type="match status" value="1"/>
</dbReference>
<evidence type="ECO:0000256" key="1">
    <source>
        <dbReference type="SAM" id="MobiDB-lite"/>
    </source>
</evidence>
<gene>
    <name evidence="3" type="ORF">CBOVIS_LOCUS5198</name>
</gene>
<dbReference type="SUPFAM" id="SSF53098">
    <property type="entry name" value="Ribonuclease H-like"/>
    <property type="match status" value="1"/>
</dbReference>
<dbReference type="Proteomes" id="UP000494206">
    <property type="component" value="Unassembled WGS sequence"/>
</dbReference>
<keyword evidence="4" id="KW-1185">Reference proteome</keyword>
<evidence type="ECO:0000313" key="3">
    <source>
        <dbReference type="EMBL" id="CAB3402601.1"/>
    </source>
</evidence>
<dbReference type="PANTHER" id="PTHR22891">
    <property type="entry name" value="EUKARYOTIC TRANSLATION INITIATION FACTOR 2C"/>
    <property type="match status" value="1"/>
</dbReference>
<dbReference type="InterPro" id="IPR012337">
    <property type="entry name" value="RNaseH-like_sf"/>
</dbReference>
<dbReference type="OrthoDB" id="10252740at2759"/>
<dbReference type="InterPro" id="IPR056992">
    <property type="entry name" value="HRDE1/NRDE-3-like_N"/>
</dbReference>
<evidence type="ECO:0000259" key="2">
    <source>
        <dbReference type="SMART" id="SM00950"/>
    </source>
</evidence>
<dbReference type="AlphaFoldDB" id="A0A8S1EMX2"/>
<comment type="caution">
    <text evidence="3">The sequence shown here is derived from an EMBL/GenBank/DDBJ whole genome shotgun (WGS) entry which is preliminary data.</text>
</comment>
<reference evidence="3 4" key="1">
    <citation type="submission" date="2020-04" db="EMBL/GenBank/DDBJ databases">
        <authorList>
            <person name="Laetsch R D."/>
            <person name="Stevens L."/>
            <person name="Kumar S."/>
            <person name="Blaxter L. M."/>
        </authorList>
    </citation>
    <scope>NUCLEOTIDE SEQUENCE [LARGE SCALE GENOMIC DNA]</scope>
</reference>
<organism evidence="3 4">
    <name type="scientific">Caenorhabditis bovis</name>
    <dbReference type="NCBI Taxonomy" id="2654633"/>
    <lineage>
        <taxon>Eukaryota</taxon>
        <taxon>Metazoa</taxon>
        <taxon>Ecdysozoa</taxon>
        <taxon>Nematoda</taxon>
        <taxon>Chromadorea</taxon>
        <taxon>Rhabditida</taxon>
        <taxon>Rhabditina</taxon>
        <taxon>Rhabditomorpha</taxon>
        <taxon>Rhabditoidea</taxon>
        <taxon>Rhabditidae</taxon>
        <taxon>Peloderinae</taxon>
        <taxon>Caenorhabditis</taxon>
    </lineage>
</organism>
<feature type="compositionally biased region" description="Basic and acidic residues" evidence="1">
    <location>
        <begin position="342"/>
        <end position="355"/>
    </location>
</feature>
<dbReference type="EMBL" id="CADEPM010000003">
    <property type="protein sequence ID" value="CAB3402601.1"/>
    <property type="molecule type" value="Genomic_DNA"/>
</dbReference>
<dbReference type="Pfam" id="PF02170">
    <property type="entry name" value="PAZ"/>
    <property type="match status" value="1"/>
</dbReference>
<dbReference type="SMART" id="SM00950">
    <property type="entry name" value="Piwi"/>
    <property type="match status" value="1"/>
</dbReference>
<dbReference type="InterPro" id="IPR036085">
    <property type="entry name" value="PAZ_dom_sf"/>
</dbReference>
<dbReference type="Pfam" id="PF25128">
    <property type="entry name" value="HRDE1_NRDE3_N"/>
    <property type="match status" value="1"/>
</dbReference>
<proteinExistence type="predicted"/>
<feature type="region of interest" description="Disordered" evidence="1">
    <location>
        <begin position="326"/>
        <end position="355"/>
    </location>
</feature>
<name>A0A8S1EMX2_9PELO</name>
<dbReference type="Gene3D" id="3.30.420.10">
    <property type="entry name" value="Ribonuclease H-like superfamily/Ribonuclease H"/>
    <property type="match status" value="1"/>
</dbReference>
<protein>
    <recommendedName>
        <fullName evidence="2">Piwi domain-containing protein</fullName>
    </recommendedName>
</protein>
<feature type="region of interest" description="Disordered" evidence="1">
    <location>
        <begin position="1"/>
        <end position="47"/>
    </location>
</feature>
<dbReference type="Gene3D" id="2.170.260.10">
    <property type="entry name" value="paz domain"/>
    <property type="match status" value="1"/>
</dbReference>
<dbReference type="InterPro" id="IPR003165">
    <property type="entry name" value="Piwi"/>
</dbReference>
<feature type="domain" description="Piwi" evidence="2">
    <location>
        <begin position="634"/>
        <end position="896"/>
    </location>
</feature>
<feature type="compositionally biased region" description="Gly residues" evidence="1">
    <location>
        <begin position="326"/>
        <end position="341"/>
    </location>
</feature>
<dbReference type="InterPro" id="IPR036397">
    <property type="entry name" value="RNaseH_sf"/>
</dbReference>
<sequence length="940" mass="106208">MGDDLLGSIMGGMSTSSTPRPTAARGERPPLGSRPPIGSRPPPANISQTAIFADGNSGRDIFTTKSDELIRVNMFSVDTSGMPPVIEKFHLDLYAVSKKGKVSMVNDMKTGHGDLSNVRRLWGLMNIWKHIPEKRRDLFSNLSYSQCVYDCGSAFYVEEGKYVGQSEEQFDLSLPEDVEPSRLSAINQLSRGVIVKIIVKIMRISDEAAKISTQPPMVYESPNCNEMVRFLEAAFSQATNTRDYFNFGNSTFHRSSDVTDDNQLDRSCQIDSEGIEIKTGFTKSIRLVNGNAGGEPQFVMMIDVRRSPFYQESSVLKFMAKLINSQGGGRGGRDNGGNRYGGGRDRYNRGDYRRDDDDADVRRALEKLQRMSADQVRKVLEPLRSIAVSAKHNSADRMKLFFLSEFDFRNHEDVTFEFSKNGESKIITVDEYFRNEKSINLQYNYLPYGIERKKDSVSYHPLELLDIERGQRVKQNNIPPAVHKEMTGKFSMIPEKHLERYTKILRDVLKVHNQKTLRAFGIKIDDEPIMTHAKVLPPPVARAGIEACQPRNDPERPQIKLNKFANPAKLSAITFVCFDSVSEKDVKHFESGLLSYMNFYKMELSKKPVLEYCGEKDEQTLRNIMLRAKSEKNSLVLGITKDAKSDAHDLLKLLEAETGQQTYHLSFAIAMKCGPMGKEGRMPEKLPVTIQNVMRKFNLKAGGLNFKIEVPSRCKNQAVCTVDNRSIDDKLFKKTMFVGFELSHAGATCLYDRQYNIVCGVPSIVGFTYSLGISTDLGGFPYLQKPREHKLQLFPFEFHGSKPNEQNVKSGTCIEHSVTSRGVQEFVLVSQSAVIGTLRPTKYSVLRNDMKWSLTEVSHLTYFLAYGHQVSYQPPAVPDILYAAENMAKRGRNNFKTYQKLQAISRVDRRDANEDVDGQIMDGLTAKFESVDLQCKQYWA</sequence>
<evidence type="ECO:0000313" key="4">
    <source>
        <dbReference type="Proteomes" id="UP000494206"/>
    </source>
</evidence>